<dbReference type="Proteomes" id="UP000297872">
    <property type="component" value="Unassembled WGS sequence"/>
</dbReference>
<dbReference type="RefSeq" id="WP_134842675.1">
    <property type="nucleotide sequence ID" value="NZ_SGVY01000004.1"/>
</dbReference>
<organism evidence="2 3">
    <name type="scientific">Segatella hominis</name>
    <dbReference type="NCBI Taxonomy" id="2518605"/>
    <lineage>
        <taxon>Bacteria</taxon>
        <taxon>Pseudomonadati</taxon>
        <taxon>Bacteroidota</taxon>
        <taxon>Bacteroidia</taxon>
        <taxon>Bacteroidales</taxon>
        <taxon>Prevotellaceae</taxon>
        <taxon>Segatella</taxon>
    </lineage>
</organism>
<dbReference type="AlphaFoldDB" id="A0A4Y8VV37"/>
<feature type="chain" id="PRO_5021223407" description="Capsule assembly Wzi family protein" evidence="1">
    <location>
        <begin position="27"/>
        <end position="529"/>
    </location>
</feature>
<accession>A0A4Y8VV37</accession>
<dbReference type="InterPro" id="IPR038636">
    <property type="entry name" value="Wzi_sf"/>
</dbReference>
<comment type="caution">
    <text evidence="2">The sequence shown here is derived from an EMBL/GenBank/DDBJ whole genome shotgun (WGS) entry which is preliminary data.</text>
</comment>
<sequence>MKFYQTNKKKAFVFSAILLLPLSVSAQYLWQEDVDPGELDLGKDIHYKVEMQGAFSKGKTPLWLNANKHGLSSLEKNNGYLRGSVIRPLGTDSARRWGIGYGLDVAAPIHYTSNVVVQQAFVEARWLHGVLSIGAKEYPMELKNQTLSSGSQTLGINARPVPQIRLALPEYWTLPFAHHWLAIKGHIAYGKMTDENWQHDFTQRQSKYADGMLYHSKAGYLRIGNEGSFFPLSVELGLEMAAEFGGTPYNYVDGEMKAIPAEGGLKGMWHAFIPGGSDSTDGAYGNIAGNVLGSWTFRINYDADSWKLGVYGDHFFEDDSQMFFLDYDGYGEGDEWLVEKKHKYYRYKLKDFMLGAELNLKYGTWLRNIVFEYIYTKYQSGPIYHDHTTEISDHLGGIDDYYNHGTYPGWQHWGQVIGNPLYRSPLYNEDGQLYIENNRFVAYHLGFDGQPSERLGYRVLATYQKGWGTYNMPFNKMHHNVSFLVEGAYRFNHDWKVKGAYGMDFGSNQMLGHNAGFQLTVSKSGIFKL</sequence>
<keyword evidence="1" id="KW-0732">Signal</keyword>
<evidence type="ECO:0000313" key="2">
    <source>
        <dbReference type="EMBL" id="TFH84246.1"/>
    </source>
</evidence>
<keyword evidence="3" id="KW-1185">Reference proteome</keyword>
<gene>
    <name evidence="2" type="ORF">EXN75_02605</name>
</gene>
<evidence type="ECO:0000313" key="3">
    <source>
        <dbReference type="Proteomes" id="UP000297872"/>
    </source>
</evidence>
<dbReference type="OrthoDB" id="596512at2"/>
<name>A0A4Y8VV37_9BACT</name>
<evidence type="ECO:0008006" key="4">
    <source>
        <dbReference type="Google" id="ProtNLM"/>
    </source>
</evidence>
<evidence type="ECO:0000256" key="1">
    <source>
        <dbReference type="SAM" id="SignalP"/>
    </source>
</evidence>
<feature type="signal peptide" evidence="1">
    <location>
        <begin position="1"/>
        <end position="26"/>
    </location>
</feature>
<dbReference type="GeneID" id="302994187"/>
<proteinExistence type="predicted"/>
<reference evidence="2 3" key="1">
    <citation type="submission" date="2019-02" db="EMBL/GenBank/DDBJ databases">
        <title>Draft Genome Sequence of the Prevotella sp. BCRC 81118, Isolated from Human Feces.</title>
        <authorList>
            <person name="Huang C.-H."/>
        </authorList>
    </citation>
    <scope>NUCLEOTIDE SEQUENCE [LARGE SCALE GENOMIC DNA]</scope>
    <source>
        <strain evidence="2 3">BCRC 81118</strain>
    </source>
</reference>
<protein>
    <recommendedName>
        <fullName evidence="4">Capsule assembly Wzi family protein</fullName>
    </recommendedName>
</protein>
<dbReference type="Gene3D" id="2.40.160.130">
    <property type="entry name" value="Capsule assembly protein Wzi"/>
    <property type="match status" value="1"/>
</dbReference>
<dbReference type="EMBL" id="SGVY01000004">
    <property type="protein sequence ID" value="TFH84246.1"/>
    <property type="molecule type" value="Genomic_DNA"/>
</dbReference>